<proteinExistence type="inferred from homology"/>
<evidence type="ECO:0000313" key="14">
    <source>
        <dbReference type="Proteomes" id="UP000241447"/>
    </source>
</evidence>
<evidence type="ECO:0000256" key="8">
    <source>
        <dbReference type="ARBA" id="ARBA00022741"/>
    </source>
</evidence>
<evidence type="ECO:0000256" key="4">
    <source>
        <dbReference type="ARBA" id="ARBA00022490"/>
    </source>
</evidence>
<comment type="catalytic activity">
    <reaction evidence="11">
        <text>L-threonine + hydrogencarbonate + ATP = L-threonylcarbamoyladenylate + diphosphate + H2O</text>
        <dbReference type="Rhea" id="RHEA:36407"/>
        <dbReference type="ChEBI" id="CHEBI:15377"/>
        <dbReference type="ChEBI" id="CHEBI:17544"/>
        <dbReference type="ChEBI" id="CHEBI:30616"/>
        <dbReference type="ChEBI" id="CHEBI:33019"/>
        <dbReference type="ChEBI" id="CHEBI:57926"/>
        <dbReference type="ChEBI" id="CHEBI:73682"/>
        <dbReference type="EC" id="2.7.7.87"/>
    </reaction>
</comment>
<gene>
    <name evidence="13" type="ORF">DA792_03980</name>
</gene>
<dbReference type="GO" id="GO:0005737">
    <property type="term" value="C:cytoplasm"/>
    <property type="evidence" value="ECO:0007669"/>
    <property type="project" value="UniProtKB-SubCell"/>
</dbReference>
<keyword evidence="7" id="KW-0548">Nucleotidyltransferase</keyword>
<dbReference type="OrthoDB" id="9814580at2"/>
<sequence>MSKPVLTIRKSDLTRNGSLSTRHLDEVSQLLADGGLVLLPSDTCYSLSGSVRSGEVANRVNFALRRNVSDPISVSAANVKDATFYLEDSPVASALFDHFTPGPITVVAQASASIRKQTQLIEMTIKSQDGTIGMRIPDSVIERDLCAMVRNGLLTTTAVRQAADTLAQNTIREFDRALDLVAKGMARLKTVPWAAIEGDAFRATHSTVVRIEPRGKITILREGDIAKAKIEAVVAALPRSMRY</sequence>
<evidence type="ECO:0000256" key="6">
    <source>
        <dbReference type="ARBA" id="ARBA00022694"/>
    </source>
</evidence>
<dbReference type="GO" id="GO:0061710">
    <property type="term" value="F:L-threonylcarbamoyladenylate synthase"/>
    <property type="evidence" value="ECO:0007669"/>
    <property type="project" value="UniProtKB-EC"/>
</dbReference>
<reference evidence="13 14" key="1">
    <citation type="submission" date="2018-03" db="EMBL/GenBank/DDBJ databases">
        <title>The Complete Genome of Celeribacter baekdonensis strain LH4, a Thiosulfate-Oxidizing Alphaproteobacterium Isolated from Gulf of Mexico Continental Slope Sediments.</title>
        <authorList>
            <person name="Flood B.E."/>
            <person name="Bailey J.V."/>
            <person name="Leprich D."/>
        </authorList>
    </citation>
    <scope>NUCLEOTIDE SEQUENCE [LARGE SCALE GENOMIC DNA]</scope>
    <source>
        <strain evidence="13 14">LH4</strain>
    </source>
</reference>
<dbReference type="Pfam" id="PF01300">
    <property type="entry name" value="Sua5_yciO_yrdC"/>
    <property type="match status" value="1"/>
</dbReference>
<evidence type="ECO:0000256" key="1">
    <source>
        <dbReference type="ARBA" id="ARBA00004496"/>
    </source>
</evidence>
<keyword evidence="8" id="KW-0547">Nucleotide-binding</keyword>
<dbReference type="GO" id="GO:0005524">
    <property type="term" value="F:ATP binding"/>
    <property type="evidence" value="ECO:0007669"/>
    <property type="project" value="UniProtKB-KW"/>
</dbReference>
<keyword evidence="5" id="KW-0808">Transferase</keyword>
<dbReference type="EMBL" id="CP028475">
    <property type="protein sequence ID" value="AVW90351.1"/>
    <property type="molecule type" value="Genomic_DNA"/>
</dbReference>
<evidence type="ECO:0000256" key="3">
    <source>
        <dbReference type="ARBA" id="ARBA00012584"/>
    </source>
</evidence>
<dbReference type="Gene3D" id="3.90.870.10">
    <property type="entry name" value="DHBP synthase"/>
    <property type="match status" value="1"/>
</dbReference>
<dbReference type="GO" id="GO:0008033">
    <property type="term" value="P:tRNA processing"/>
    <property type="evidence" value="ECO:0007669"/>
    <property type="project" value="UniProtKB-KW"/>
</dbReference>
<dbReference type="InterPro" id="IPR006070">
    <property type="entry name" value="Sua5-like_dom"/>
</dbReference>
<protein>
    <recommendedName>
        <fullName evidence="10">L-threonylcarbamoyladenylate synthase</fullName>
        <ecNumber evidence="3">2.7.7.87</ecNumber>
    </recommendedName>
    <alternativeName>
        <fullName evidence="10">L-threonylcarbamoyladenylate synthase</fullName>
    </alternativeName>
</protein>
<evidence type="ECO:0000256" key="9">
    <source>
        <dbReference type="ARBA" id="ARBA00022840"/>
    </source>
</evidence>
<keyword evidence="6" id="KW-0819">tRNA processing</keyword>
<dbReference type="GO" id="GO:0000049">
    <property type="term" value="F:tRNA binding"/>
    <property type="evidence" value="ECO:0007669"/>
    <property type="project" value="TreeGrafter"/>
</dbReference>
<evidence type="ECO:0000259" key="12">
    <source>
        <dbReference type="PROSITE" id="PS51163"/>
    </source>
</evidence>
<dbReference type="Proteomes" id="UP000241447">
    <property type="component" value="Chromosome"/>
</dbReference>
<keyword evidence="4" id="KW-0963">Cytoplasm</keyword>
<dbReference type="GO" id="GO:0006450">
    <property type="term" value="P:regulation of translational fidelity"/>
    <property type="evidence" value="ECO:0007669"/>
    <property type="project" value="TreeGrafter"/>
</dbReference>
<feature type="domain" description="YrdC-like" evidence="12">
    <location>
        <begin position="21"/>
        <end position="225"/>
    </location>
</feature>
<organism evidence="13 14">
    <name type="scientific">Celeribacter baekdonensis</name>
    <dbReference type="NCBI Taxonomy" id="875171"/>
    <lineage>
        <taxon>Bacteria</taxon>
        <taxon>Pseudomonadati</taxon>
        <taxon>Pseudomonadota</taxon>
        <taxon>Alphaproteobacteria</taxon>
        <taxon>Rhodobacterales</taxon>
        <taxon>Roseobacteraceae</taxon>
        <taxon>Celeribacter</taxon>
    </lineage>
</organism>
<dbReference type="InterPro" id="IPR017945">
    <property type="entry name" value="DHBP_synth_RibB-like_a/b_dom"/>
</dbReference>
<keyword evidence="9" id="KW-0067">ATP-binding</keyword>
<dbReference type="AlphaFoldDB" id="A0A2R4LZK8"/>
<evidence type="ECO:0000256" key="10">
    <source>
        <dbReference type="ARBA" id="ARBA00029774"/>
    </source>
</evidence>
<dbReference type="InterPro" id="IPR050156">
    <property type="entry name" value="TC-AMP_synthase_SUA5"/>
</dbReference>
<evidence type="ECO:0000256" key="2">
    <source>
        <dbReference type="ARBA" id="ARBA00007663"/>
    </source>
</evidence>
<dbReference type="SUPFAM" id="SSF55821">
    <property type="entry name" value="YrdC/RibB"/>
    <property type="match status" value="1"/>
</dbReference>
<accession>A0A2R4LZK8</accession>
<evidence type="ECO:0000256" key="5">
    <source>
        <dbReference type="ARBA" id="ARBA00022679"/>
    </source>
</evidence>
<evidence type="ECO:0000256" key="7">
    <source>
        <dbReference type="ARBA" id="ARBA00022695"/>
    </source>
</evidence>
<dbReference type="PROSITE" id="PS51163">
    <property type="entry name" value="YRDC"/>
    <property type="match status" value="1"/>
</dbReference>
<dbReference type="GO" id="GO:0003725">
    <property type="term" value="F:double-stranded RNA binding"/>
    <property type="evidence" value="ECO:0007669"/>
    <property type="project" value="InterPro"/>
</dbReference>
<dbReference type="KEGG" id="cbak:DA792_03980"/>
<evidence type="ECO:0000256" key="11">
    <source>
        <dbReference type="ARBA" id="ARBA00048366"/>
    </source>
</evidence>
<dbReference type="PANTHER" id="PTHR17490:SF16">
    <property type="entry name" value="THREONYLCARBAMOYL-AMP SYNTHASE"/>
    <property type="match status" value="1"/>
</dbReference>
<dbReference type="RefSeq" id="WP_107718302.1">
    <property type="nucleotide sequence ID" value="NZ_CP028475.1"/>
</dbReference>
<dbReference type="EC" id="2.7.7.87" evidence="3"/>
<comment type="subcellular location">
    <subcellularLocation>
        <location evidence="1">Cytoplasm</location>
    </subcellularLocation>
</comment>
<comment type="similarity">
    <text evidence="2">Belongs to the SUA5 family.</text>
</comment>
<name>A0A2R4LZK8_9RHOB</name>
<evidence type="ECO:0000313" key="13">
    <source>
        <dbReference type="EMBL" id="AVW90351.1"/>
    </source>
</evidence>
<dbReference type="PANTHER" id="PTHR17490">
    <property type="entry name" value="SUA5"/>
    <property type="match status" value="1"/>
</dbReference>